<organism evidence="1 2">
    <name type="scientific">Caulobacter mirabilis</name>
    <dbReference type="NCBI Taxonomy" id="69666"/>
    <lineage>
        <taxon>Bacteria</taxon>
        <taxon>Pseudomonadati</taxon>
        <taxon>Pseudomonadota</taxon>
        <taxon>Alphaproteobacteria</taxon>
        <taxon>Caulobacterales</taxon>
        <taxon>Caulobacteraceae</taxon>
        <taxon>Caulobacter</taxon>
    </lineage>
</organism>
<gene>
    <name evidence="1" type="ORF">CSW64_08930</name>
</gene>
<dbReference type="AlphaFoldDB" id="A0A2D2B3Y9"/>
<keyword evidence="2" id="KW-1185">Reference proteome</keyword>
<evidence type="ECO:0000313" key="2">
    <source>
        <dbReference type="Proteomes" id="UP000228945"/>
    </source>
</evidence>
<dbReference type="EMBL" id="CP024201">
    <property type="protein sequence ID" value="ATQ44945.1"/>
    <property type="molecule type" value="Genomic_DNA"/>
</dbReference>
<proteinExistence type="predicted"/>
<dbReference type="Proteomes" id="UP000228945">
    <property type="component" value="Chromosome"/>
</dbReference>
<sequence>MPPGRSQAILKVEQARSDEAYDIHGDRHPAAEREETMLSLYVERGLTQRVTLQGKAAWIDGEDDGRGYGGRGPLELGLRYLAYQDARTAVSVYVGVIDAGRGRNAGYADPGVGGTDVEARVLAGRSFRVLQRPAFAEAQVARLARADLSAETRLDLTLGVEPTPDWLLMVQSYAGEADVGSRWVKLETSAVRRFGAWRIQAGWRFSLAGRAGPAEQGPALGLWRAF</sequence>
<dbReference type="KEGG" id="cmb:CSW64_08930"/>
<evidence type="ECO:0000313" key="1">
    <source>
        <dbReference type="EMBL" id="ATQ44945.1"/>
    </source>
</evidence>
<reference evidence="1 2" key="1">
    <citation type="submission" date="2017-10" db="EMBL/GenBank/DDBJ databases">
        <title>Genome sequence of Caulobacter mirabilis FWC38.</title>
        <authorList>
            <person name="Fiebig A."/>
            <person name="Crosson S."/>
        </authorList>
    </citation>
    <scope>NUCLEOTIDE SEQUENCE [LARGE SCALE GENOMIC DNA]</scope>
    <source>
        <strain evidence="1 2">FWC 38</strain>
    </source>
</reference>
<protein>
    <recommendedName>
        <fullName evidence="3">Alginate export domain-containing protein</fullName>
    </recommendedName>
</protein>
<dbReference type="OrthoDB" id="7627828at2"/>
<name>A0A2D2B3Y9_9CAUL</name>
<accession>A0A2D2B3Y9</accession>
<evidence type="ECO:0008006" key="3">
    <source>
        <dbReference type="Google" id="ProtNLM"/>
    </source>
</evidence>